<evidence type="ECO:0000259" key="3">
    <source>
        <dbReference type="PROSITE" id="PS51832"/>
    </source>
</evidence>
<organism evidence="4 5">
    <name type="scientific">Blastococcus deserti</name>
    <dbReference type="NCBI Taxonomy" id="2259033"/>
    <lineage>
        <taxon>Bacteria</taxon>
        <taxon>Bacillati</taxon>
        <taxon>Actinomycetota</taxon>
        <taxon>Actinomycetes</taxon>
        <taxon>Geodermatophilales</taxon>
        <taxon>Geodermatophilaceae</taxon>
        <taxon>Blastococcus</taxon>
    </lineage>
</organism>
<evidence type="ECO:0000313" key="4">
    <source>
        <dbReference type="EMBL" id="MFD2091966.1"/>
    </source>
</evidence>
<dbReference type="Pfam" id="PF13487">
    <property type="entry name" value="HD_5"/>
    <property type="match status" value="1"/>
</dbReference>
<proteinExistence type="predicted"/>
<dbReference type="CDD" id="cd06170">
    <property type="entry name" value="LuxR_C_like"/>
    <property type="match status" value="1"/>
</dbReference>
<name>A0ABW4X960_9ACTN</name>
<reference evidence="5" key="1">
    <citation type="journal article" date="2019" name="Int. J. Syst. Evol. Microbiol.">
        <title>The Global Catalogue of Microorganisms (GCM) 10K type strain sequencing project: providing services to taxonomists for standard genome sequencing and annotation.</title>
        <authorList>
            <consortium name="The Broad Institute Genomics Platform"/>
            <consortium name="The Broad Institute Genome Sequencing Center for Infectious Disease"/>
            <person name="Wu L."/>
            <person name="Ma J."/>
        </authorList>
    </citation>
    <scope>NUCLEOTIDE SEQUENCE [LARGE SCALE GENOMIC DNA]</scope>
    <source>
        <strain evidence="5">JCM 3338</strain>
    </source>
</reference>
<dbReference type="InterPro" id="IPR036388">
    <property type="entry name" value="WH-like_DNA-bd_sf"/>
</dbReference>
<gene>
    <name evidence="4" type="ORF">ACFSHS_10335</name>
</gene>
<dbReference type="InterPro" id="IPR006674">
    <property type="entry name" value="HD_domain"/>
</dbReference>
<dbReference type="SMART" id="SM00471">
    <property type="entry name" value="HDc"/>
    <property type="match status" value="1"/>
</dbReference>
<dbReference type="Gene3D" id="1.10.3210.10">
    <property type="entry name" value="Hypothetical protein af1432"/>
    <property type="match status" value="2"/>
</dbReference>
<dbReference type="Gene3D" id="1.10.10.10">
    <property type="entry name" value="Winged helix-like DNA-binding domain superfamily/Winged helix DNA-binding domain"/>
    <property type="match status" value="1"/>
</dbReference>
<feature type="domain" description="HTH luxR-type" evidence="1">
    <location>
        <begin position="440"/>
        <end position="506"/>
    </location>
</feature>
<sequence>MPRARVAEVFAALSLTTDLATGVPFEKGLRTCALATAFAAELELDDDGRAAVFHVALLRSIGCTANASENAALFEDDTAFEAAFSRLDPGDPDVLADQLGGFGRWVPQRQAELARTFLAVAPVEGQRASRAGCEVSRALGRRLGLSPAAVDALDDVYERWDGRGLPGARHGEQVSLLARIVHVAEQAVLAAAEGGAAAAVREVARRAGGHLDPDLAAAFLRSADTLLPVIDVPDLLAAVLAAEPAPAAAAGAARVDDLCAALAAVVDLKGRYLLGHSTHVAAVAAAAAVAAGLPDARREAVRSAALLHDLGRVAVSSAVWDRPGPLGAADRERVRLHTYWTDRVLRRCTGLAALAESAAGHHERCDGSGYHRGTSGAELSFDARLLAAADVFAALTEERPHRSALGADVARATLVEEAAAGRLDPDACAAVLAGAGLPRPRRAWPCDLTDREVEVLRLAARGMSNRAIADRLGVSDRTVGHHLAHVFDKTGRRTRAGAAVFAMEHGLLPG</sequence>
<protein>
    <submittedName>
        <fullName evidence="4">HD domain-containing phosphohydrolase</fullName>
    </submittedName>
</protein>
<dbReference type="Proteomes" id="UP001597402">
    <property type="component" value="Unassembled WGS sequence"/>
</dbReference>
<dbReference type="InterPro" id="IPR003607">
    <property type="entry name" value="HD/PDEase_dom"/>
</dbReference>
<dbReference type="PANTHER" id="PTHR45228:SF5">
    <property type="entry name" value="CYCLIC DI-GMP PHOSPHODIESTERASE VC_1348-RELATED"/>
    <property type="match status" value="1"/>
</dbReference>
<dbReference type="PROSITE" id="PS50043">
    <property type="entry name" value="HTH_LUXR_2"/>
    <property type="match status" value="1"/>
</dbReference>
<dbReference type="InterPro" id="IPR016032">
    <property type="entry name" value="Sig_transdc_resp-reg_C-effctor"/>
</dbReference>
<keyword evidence="5" id="KW-1185">Reference proteome</keyword>
<dbReference type="Pfam" id="PF00196">
    <property type="entry name" value="GerE"/>
    <property type="match status" value="1"/>
</dbReference>
<dbReference type="InterPro" id="IPR000792">
    <property type="entry name" value="Tscrpt_reg_LuxR_C"/>
</dbReference>
<dbReference type="PROSITE" id="PS51831">
    <property type="entry name" value="HD"/>
    <property type="match status" value="1"/>
</dbReference>
<dbReference type="SUPFAM" id="SSF46894">
    <property type="entry name" value="C-terminal effector domain of the bipartite response regulators"/>
    <property type="match status" value="1"/>
</dbReference>
<feature type="domain" description="HD-GYP" evidence="3">
    <location>
        <begin position="251"/>
        <end position="447"/>
    </location>
</feature>
<dbReference type="PROSITE" id="PS00622">
    <property type="entry name" value="HTH_LUXR_1"/>
    <property type="match status" value="1"/>
</dbReference>
<dbReference type="InterPro" id="IPR037522">
    <property type="entry name" value="HD_GYP_dom"/>
</dbReference>
<evidence type="ECO:0000313" key="5">
    <source>
        <dbReference type="Proteomes" id="UP001597402"/>
    </source>
</evidence>
<dbReference type="EMBL" id="JBHUHP010000009">
    <property type="protein sequence ID" value="MFD2091966.1"/>
    <property type="molecule type" value="Genomic_DNA"/>
</dbReference>
<dbReference type="RefSeq" id="WP_376874896.1">
    <property type="nucleotide sequence ID" value="NZ_JBHUHP010000009.1"/>
</dbReference>
<dbReference type="InterPro" id="IPR052020">
    <property type="entry name" value="Cyclic_di-GMP/3'3'-cGAMP_PDE"/>
</dbReference>
<dbReference type="PRINTS" id="PR00038">
    <property type="entry name" value="HTHLUXR"/>
</dbReference>
<evidence type="ECO:0000259" key="1">
    <source>
        <dbReference type="PROSITE" id="PS50043"/>
    </source>
</evidence>
<accession>A0ABW4X960</accession>
<dbReference type="SUPFAM" id="SSF109604">
    <property type="entry name" value="HD-domain/PDEase-like"/>
    <property type="match status" value="1"/>
</dbReference>
<feature type="domain" description="HD" evidence="2">
    <location>
        <begin position="273"/>
        <end position="395"/>
    </location>
</feature>
<dbReference type="CDD" id="cd00077">
    <property type="entry name" value="HDc"/>
    <property type="match status" value="1"/>
</dbReference>
<dbReference type="PROSITE" id="PS51832">
    <property type="entry name" value="HD_GYP"/>
    <property type="match status" value="1"/>
</dbReference>
<evidence type="ECO:0000259" key="2">
    <source>
        <dbReference type="PROSITE" id="PS51831"/>
    </source>
</evidence>
<dbReference type="PANTHER" id="PTHR45228">
    <property type="entry name" value="CYCLIC DI-GMP PHOSPHODIESTERASE TM_0186-RELATED"/>
    <property type="match status" value="1"/>
</dbReference>
<dbReference type="SMART" id="SM00421">
    <property type="entry name" value="HTH_LUXR"/>
    <property type="match status" value="1"/>
</dbReference>
<comment type="caution">
    <text evidence="4">The sequence shown here is derived from an EMBL/GenBank/DDBJ whole genome shotgun (WGS) entry which is preliminary data.</text>
</comment>